<dbReference type="Proteomes" id="UP000008712">
    <property type="component" value="Chromosome"/>
</dbReference>
<reference evidence="1 2" key="2">
    <citation type="journal article" date="2012" name="J. Bacteriol.">
        <title>Complete Genome Sequences of Mycoplasma leachii Strain PG50T and the Pathogenic Mycoplasma mycoides subsp. mycoides Small Colony Biotype Strain Gladysdale.</title>
        <authorList>
            <person name="Wise K.S."/>
            <person name="Calcutt M.J."/>
            <person name="Foecking M.F."/>
            <person name="Madupu R."/>
            <person name="Deboy R.T."/>
            <person name="Roske K."/>
            <person name="Hvinden M.L."/>
            <person name="Martin T.R."/>
            <person name="Durkin A.S."/>
            <person name="Glass J.I."/>
            <person name="Methe B.A."/>
        </authorList>
    </citation>
    <scope>NUCLEOTIDE SEQUENCE [LARGE SCALE GENOMIC DNA]</scope>
    <source>
        <strain evidence="2">DSM 21131 / NCTC 10133 / N29 / PG50</strain>
    </source>
</reference>
<gene>
    <name evidence="1" type="ordered locus">MSB_A0637</name>
</gene>
<organism evidence="1 2">
    <name type="scientific">Mycoplasma leachii (strain DSM 21131 / NCTC 10133 / N29 / PG50)</name>
    <dbReference type="NCBI Taxonomy" id="880447"/>
    <lineage>
        <taxon>Bacteria</taxon>
        <taxon>Bacillati</taxon>
        <taxon>Mycoplasmatota</taxon>
        <taxon>Mollicutes</taxon>
        <taxon>Mycoplasmataceae</taxon>
        <taxon>Mycoplasma</taxon>
    </lineage>
</organism>
<name>E4PUP0_MYCLG</name>
<dbReference type="RefSeq" id="WP_013447911.1">
    <property type="nucleotide sequence ID" value="NC_014751.1"/>
</dbReference>
<proteinExistence type="predicted"/>
<dbReference type="EMBL" id="CP002108">
    <property type="protein sequence ID" value="ADR23870.1"/>
    <property type="molecule type" value="Genomic_DNA"/>
</dbReference>
<evidence type="ECO:0000313" key="2">
    <source>
        <dbReference type="Proteomes" id="UP000008712"/>
    </source>
</evidence>
<dbReference type="InterPro" id="IPR005046">
    <property type="entry name" value="DUF285"/>
</dbReference>
<dbReference type="AlphaFoldDB" id="E4PUP0"/>
<sequence>MFQEATSFDQNINTKEVSVDNKKYQAWDLSNAKDIRYMFYDAKKFNQDISNWNMSNVEYIRSMFEGTTNFNQDISNWKLNKIKNYYYFAPNLKKECKPKLNFKKKRKRIKRSWRI</sequence>
<evidence type="ECO:0000313" key="1">
    <source>
        <dbReference type="EMBL" id="ADR23870.1"/>
    </source>
</evidence>
<dbReference type="KEGG" id="mlc:MSB_A0637"/>
<protein>
    <submittedName>
        <fullName evidence="1">PARCEL domain protein</fullName>
    </submittedName>
</protein>
<dbReference type="HOGENOM" id="CLU_025777_4_0_14"/>
<reference evidence="2" key="1">
    <citation type="submission" date="2010-07" db="EMBL/GenBank/DDBJ databases">
        <title>Genome sequence of Mycoplasma leachii PG50 MU clone A8.</title>
        <authorList>
            <person name="Wise K."/>
            <person name="Calcutt M.J."/>
            <person name="Foecking M.F."/>
            <person name="Madupu R."/>
            <person name="DeBoy R.T."/>
            <person name="Roske K."/>
            <person name="Martin T.R."/>
            <person name="Hvinden M.L."/>
            <person name="Durkin A.S."/>
            <person name="Glass J."/>
            <person name="Methe B.A."/>
        </authorList>
    </citation>
    <scope>NUCLEOTIDE SEQUENCE [LARGE SCALE GENOMIC DNA]</scope>
    <source>
        <strain evidence="2">DSM 21131 / NCTC 10133 / N29 / PG50</strain>
    </source>
</reference>
<keyword evidence="2" id="KW-1185">Reference proteome</keyword>
<dbReference type="Pfam" id="PF03382">
    <property type="entry name" value="DUF285"/>
    <property type="match status" value="1"/>
</dbReference>
<accession>E4PUP0</accession>
<dbReference type="eggNOG" id="COG3291">
    <property type="taxonomic scope" value="Bacteria"/>
</dbReference>